<protein>
    <submittedName>
        <fullName evidence="1">Uncharacterized protein</fullName>
    </submittedName>
</protein>
<proteinExistence type="predicted"/>
<organism evidence="1 2">
    <name type="scientific">Planococcus massiliensis</name>
    <dbReference type="NCBI Taxonomy" id="1499687"/>
    <lineage>
        <taxon>Bacteria</taxon>
        <taxon>Bacillati</taxon>
        <taxon>Bacillota</taxon>
        <taxon>Bacilli</taxon>
        <taxon>Bacillales</taxon>
        <taxon>Caryophanaceae</taxon>
        <taxon>Planococcus</taxon>
    </lineage>
</organism>
<sequence length="95" mass="11259">MRNWEFMEWTENIDHGTTTKGFPFYQVGISGWNADGPSSNKEQLIRIRTVKNNLSITTHIDYLHPDARFNLNARRLAKEITFYLEDSFRDEFSRT</sequence>
<dbReference type="STRING" id="1499687.BN1080_01665"/>
<name>A0A098ELR9_9BACL</name>
<keyword evidence="2" id="KW-1185">Reference proteome</keyword>
<dbReference type="Proteomes" id="UP000043699">
    <property type="component" value="Unassembled WGS sequence"/>
</dbReference>
<reference evidence="1 2" key="1">
    <citation type="submission" date="2014-09" db="EMBL/GenBank/DDBJ databases">
        <authorList>
            <person name="Urmite Genomes Urmite Genomes"/>
        </authorList>
    </citation>
    <scope>NUCLEOTIDE SEQUENCE [LARGE SCALE GENOMIC DNA]</scope>
    <source>
        <strain evidence="1 2">ES2</strain>
    </source>
</reference>
<evidence type="ECO:0000313" key="2">
    <source>
        <dbReference type="Proteomes" id="UP000043699"/>
    </source>
</evidence>
<dbReference type="OrthoDB" id="2453081at2"/>
<dbReference type="RefSeq" id="WP_052651556.1">
    <property type="nucleotide sequence ID" value="NZ_CCXS01000001.1"/>
</dbReference>
<evidence type="ECO:0000313" key="1">
    <source>
        <dbReference type="EMBL" id="CEG22730.1"/>
    </source>
</evidence>
<accession>A0A098ELR9</accession>
<dbReference type="EMBL" id="CCXS01000001">
    <property type="protein sequence ID" value="CEG22730.1"/>
    <property type="molecule type" value="Genomic_DNA"/>
</dbReference>
<gene>
    <name evidence="1" type="ORF">BN1080_01665</name>
</gene>
<dbReference type="AlphaFoldDB" id="A0A098ELR9"/>